<dbReference type="EMBL" id="ML995821">
    <property type="protein sequence ID" value="KAF2771135.1"/>
    <property type="molecule type" value="Genomic_DNA"/>
</dbReference>
<sequence>MRSPNFRHDHREIRPRSRWHRTCVACRDQLTFSYFSVCLTWPNAYPIMHNFTNVQPTSRRRREESRSAALHHPDSSIFDGIFEHPSMTLQRQSYCLGDSLRCGV</sequence>
<reference evidence="1" key="1">
    <citation type="journal article" date="2020" name="Stud. Mycol.">
        <title>101 Dothideomycetes genomes: a test case for predicting lifestyles and emergence of pathogens.</title>
        <authorList>
            <person name="Haridas S."/>
            <person name="Albert R."/>
            <person name="Binder M."/>
            <person name="Bloem J."/>
            <person name="Labutti K."/>
            <person name="Salamov A."/>
            <person name="Andreopoulos B."/>
            <person name="Baker S."/>
            <person name="Barry K."/>
            <person name="Bills G."/>
            <person name="Bluhm B."/>
            <person name="Cannon C."/>
            <person name="Castanera R."/>
            <person name="Culley D."/>
            <person name="Daum C."/>
            <person name="Ezra D."/>
            <person name="Gonzalez J."/>
            <person name="Henrissat B."/>
            <person name="Kuo A."/>
            <person name="Liang C."/>
            <person name="Lipzen A."/>
            <person name="Lutzoni F."/>
            <person name="Magnuson J."/>
            <person name="Mondo S."/>
            <person name="Nolan M."/>
            <person name="Ohm R."/>
            <person name="Pangilinan J."/>
            <person name="Park H.-J."/>
            <person name="Ramirez L."/>
            <person name="Alfaro M."/>
            <person name="Sun H."/>
            <person name="Tritt A."/>
            <person name="Yoshinaga Y."/>
            <person name="Zwiers L.-H."/>
            <person name="Turgeon B."/>
            <person name="Goodwin S."/>
            <person name="Spatafora J."/>
            <person name="Crous P."/>
            <person name="Grigoriev I."/>
        </authorList>
    </citation>
    <scope>NUCLEOTIDE SEQUENCE</scope>
    <source>
        <strain evidence="1">CBS 116005</strain>
    </source>
</reference>
<protein>
    <submittedName>
        <fullName evidence="1">Uncharacterized protein</fullName>
    </submittedName>
</protein>
<gene>
    <name evidence="1" type="ORF">EJ03DRAFT_45920</name>
</gene>
<accession>A0A6G1LE46</accession>
<organism evidence="1 2">
    <name type="scientific">Teratosphaeria nubilosa</name>
    <dbReference type="NCBI Taxonomy" id="161662"/>
    <lineage>
        <taxon>Eukaryota</taxon>
        <taxon>Fungi</taxon>
        <taxon>Dikarya</taxon>
        <taxon>Ascomycota</taxon>
        <taxon>Pezizomycotina</taxon>
        <taxon>Dothideomycetes</taxon>
        <taxon>Dothideomycetidae</taxon>
        <taxon>Mycosphaerellales</taxon>
        <taxon>Teratosphaeriaceae</taxon>
        <taxon>Teratosphaeria</taxon>
    </lineage>
</organism>
<proteinExistence type="predicted"/>
<keyword evidence="2" id="KW-1185">Reference proteome</keyword>
<dbReference type="Proteomes" id="UP000799436">
    <property type="component" value="Unassembled WGS sequence"/>
</dbReference>
<dbReference type="AlphaFoldDB" id="A0A6G1LE46"/>
<name>A0A6G1LE46_9PEZI</name>
<evidence type="ECO:0000313" key="2">
    <source>
        <dbReference type="Proteomes" id="UP000799436"/>
    </source>
</evidence>
<evidence type="ECO:0000313" key="1">
    <source>
        <dbReference type="EMBL" id="KAF2771135.1"/>
    </source>
</evidence>